<dbReference type="EMBL" id="CAJJDN010000054">
    <property type="protein sequence ID" value="CAD8089786.1"/>
    <property type="molecule type" value="Genomic_DNA"/>
</dbReference>
<keyword evidence="2" id="KW-1185">Reference proteome</keyword>
<protein>
    <submittedName>
        <fullName evidence="1">Uncharacterized protein</fullName>
    </submittedName>
</protein>
<dbReference type="AlphaFoldDB" id="A0A8S1NHG3"/>
<name>A0A8S1NHG3_9CILI</name>
<evidence type="ECO:0000313" key="1">
    <source>
        <dbReference type="EMBL" id="CAD8089786.1"/>
    </source>
</evidence>
<dbReference type="Proteomes" id="UP000692954">
    <property type="component" value="Unassembled WGS sequence"/>
</dbReference>
<sequence>MFVKKWSKQMTLLLKSFIWSSNLFLGIKLKHVKKAQLSTSNFHDHKQLLQVNIQIQQFFKKPLK</sequence>
<reference evidence="1" key="1">
    <citation type="submission" date="2021-01" db="EMBL/GenBank/DDBJ databases">
        <authorList>
            <consortium name="Genoscope - CEA"/>
            <person name="William W."/>
        </authorList>
    </citation>
    <scope>NUCLEOTIDE SEQUENCE</scope>
</reference>
<proteinExistence type="predicted"/>
<evidence type="ECO:0000313" key="2">
    <source>
        <dbReference type="Proteomes" id="UP000692954"/>
    </source>
</evidence>
<accession>A0A8S1NHG3</accession>
<organism evidence="1 2">
    <name type="scientific">Paramecium sonneborni</name>
    <dbReference type="NCBI Taxonomy" id="65129"/>
    <lineage>
        <taxon>Eukaryota</taxon>
        <taxon>Sar</taxon>
        <taxon>Alveolata</taxon>
        <taxon>Ciliophora</taxon>
        <taxon>Intramacronucleata</taxon>
        <taxon>Oligohymenophorea</taxon>
        <taxon>Peniculida</taxon>
        <taxon>Parameciidae</taxon>
        <taxon>Paramecium</taxon>
    </lineage>
</organism>
<gene>
    <name evidence="1" type="ORF">PSON_ATCC_30995.1.T0540308</name>
</gene>
<comment type="caution">
    <text evidence="1">The sequence shown here is derived from an EMBL/GenBank/DDBJ whole genome shotgun (WGS) entry which is preliminary data.</text>
</comment>